<sequence>MSVFSRLLSRQAVRLHDEESGDDSSQPLHTTPENAEADASTVQSESDDSPVHNEPDVCPVQRLRGFMTWHLTTDYSLADNWSVWEAYINNDSLYFHDLYVMEAFLLFARFFEHDDGPTARLDETAFPWSQAVLLRLVIEYIVVIDAFVKDSNLASKMKAKCLAVYQKHFPWMLDPRYILQEHKSAAVDDATIKLDEDLKADLSSQSRDLVDHLQDEGDSDQYSLSEDSYDEPSDAEATDSGPKSRVSTSRATRYPSITLDYHQYTFWPNVAHLSRQSRRPYSVLASPKRSHNLRISGWDFAKWISRTWYGDGRVEDSTRDFTSFQPRVVVAKKRGFTSGLPTKICVAGFRWINPDGGPPKSLGPHDEDNDVSALAMEMKGLLIDSGTGSTEPKEQN</sequence>
<feature type="compositionally biased region" description="Acidic residues" evidence="1">
    <location>
        <begin position="227"/>
        <end position="237"/>
    </location>
</feature>
<keyword evidence="3" id="KW-1185">Reference proteome</keyword>
<dbReference type="InParanoid" id="A0A074Y862"/>
<organism evidence="2 3">
    <name type="scientific">Aureobasidium subglaciale (strain EXF-2481)</name>
    <name type="common">Aureobasidium pullulans var. subglaciale</name>
    <dbReference type="NCBI Taxonomy" id="1043005"/>
    <lineage>
        <taxon>Eukaryota</taxon>
        <taxon>Fungi</taxon>
        <taxon>Dikarya</taxon>
        <taxon>Ascomycota</taxon>
        <taxon>Pezizomycotina</taxon>
        <taxon>Dothideomycetes</taxon>
        <taxon>Dothideomycetidae</taxon>
        <taxon>Dothideales</taxon>
        <taxon>Saccotheciaceae</taxon>
        <taxon>Aureobasidium</taxon>
    </lineage>
</organism>
<dbReference type="HOGENOM" id="CLU_696359_0_0_1"/>
<dbReference type="GeneID" id="25371466"/>
<accession>A0A074Y862</accession>
<dbReference type="OrthoDB" id="3941838at2759"/>
<evidence type="ECO:0000313" key="2">
    <source>
        <dbReference type="EMBL" id="KEQ92144.1"/>
    </source>
</evidence>
<evidence type="ECO:0000313" key="3">
    <source>
        <dbReference type="Proteomes" id="UP000030641"/>
    </source>
</evidence>
<gene>
    <name evidence="2" type="ORF">AUEXF2481DRAFT_7844</name>
</gene>
<evidence type="ECO:0000256" key="1">
    <source>
        <dbReference type="SAM" id="MobiDB-lite"/>
    </source>
</evidence>
<reference evidence="2 3" key="1">
    <citation type="journal article" date="2014" name="BMC Genomics">
        <title>Genome sequencing of four Aureobasidium pullulans varieties: biotechnological potential, stress tolerance, and description of new species.</title>
        <authorList>
            <person name="Gostin Ar C."/>
            <person name="Ohm R.A."/>
            <person name="Kogej T."/>
            <person name="Sonjak S."/>
            <person name="Turk M."/>
            <person name="Zajc J."/>
            <person name="Zalar P."/>
            <person name="Grube M."/>
            <person name="Sun H."/>
            <person name="Han J."/>
            <person name="Sharma A."/>
            <person name="Chiniquy J."/>
            <person name="Ngan C.Y."/>
            <person name="Lipzen A."/>
            <person name="Barry K."/>
            <person name="Grigoriev I.V."/>
            <person name="Gunde-Cimerman N."/>
        </authorList>
    </citation>
    <scope>NUCLEOTIDE SEQUENCE [LARGE SCALE GENOMIC DNA]</scope>
    <source>
        <strain evidence="2 3">EXF-2481</strain>
    </source>
</reference>
<feature type="compositionally biased region" description="Polar residues" evidence="1">
    <location>
        <begin position="23"/>
        <end position="33"/>
    </location>
</feature>
<name>A0A074Y862_AURSE</name>
<dbReference type="EMBL" id="KL584772">
    <property type="protein sequence ID" value="KEQ92144.1"/>
    <property type="molecule type" value="Genomic_DNA"/>
</dbReference>
<proteinExistence type="predicted"/>
<feature type="region of interest" description="Disordered" evidence="1">
    <location>
        <begin position="14"/>
        <end position="56"/>
    </location>
</feature>
<dbReference type="AlphaFoldDB" id="A0A074Y862"/>
<dbReference type="Proteomes" id="UP000030641">
    <property type="component" value="Unassembled WGS sequence"/>
</dbReference>
<protein>
    <submittedName>
        <fullName evidence="2">Uncharacterized protein</fullName>
    </submittedName>
</protein>
<feature type="region of interest" description="Disordered" evidence="1">
    <location>
        <begin position="215"/>
        <end position="249"/>
    </location>
</feature>
<dbReference type="RefSeq" id="XP_013340607.1">
    <property type="nucleotide sequence ID" value="XM_013485153.1"/>
</dbReference>